<sequence length="166" mass="19128">MEVSKSKVDINATVEGNPIPTEIADLLRVEFEFVHFLSCDKKANLAKKYGLHKSQVAQFFEVDMKEQREQEKRTFMSGPKTPATTGTSNSSEPTTSASRKKKMTKAEAKQQLRVEYQQNSKLPASRKNKLAETLGLKPEEVREFFLKQRNKKGWFPKSINPRQMWF</sequence>
<feature type="region of interest" description="Disordered" evidence="4">
    <location>
        <begin position="68"/>
        <end position="133"/>
    </location>
</feature>
<dbReference type="SUPFAM" id="SSF46689">
    <property type="entry name" value="Homeodomain-like"/>
    <property type="match status" value="1"/>
</dbReference>
<feature type="compositionally biased region" description="Polar residues" evidence="4">
    <location>
        <begin position="82"/>
        <end position="97"/>
    </location>
</feature>
<dbReference type="EMBL" id="GL380537">
    <property type="protein sequence ID" value="EGT57410.1"/>
    <property type="molecule type" value="Genomic_DNA"/>
</dbReference>
<name>G0PI77_CAEBE</name>
<accession>G0PI77</accession>
<dbReference type="InParanoid" id="G0PI77"/>
<reference evidence="7" key="1">
    <citation type="submission" date="2011-07" db="EMBL/GenBank/DDBJ databases">
        <authorList>
            <consortium name="Caenorhabditis brenneri Sequencing and Analysis Consortium"/>
            <person name="Wilson R.K."/>
        </authorList>
    </citation>
    <scope>NUCLEOTIDE SEQUENCE [LARGE SCALE GENOMIC DNA]</scope>
    <source>
        <strain evidence="7">PB2801</strain>
    </source>
</reference>
<dbReference type="HOGENOM" id="CLU_1604201_0_0_1"/>
<evidence type="ECO:0000313" key="7">
    <source>
        <dbReference type="Proteomes" id="UP000008068"/>
    </source>
</evidence>
<keyword evidence="2 3" id="KW-0238">DNA-binding</keyword>
<dbReference type="PROSITE" id="PS50071">
    <property type="entry name" value="HOMEOBOX_2"/>
    <property type="match status" value="1"/>
</dbReference>
<evidence type="ECO:0000259" key="5">
    <source>
        <dbReference type="PROSITE" id="PS50071"/>
    </source>
</evidence>
<dbReference type="InterPro" id="IPR001356">
    <property type="entry name" value="HD"/>
</dbReference>
<evidence type="ECO:0000256" key="4">
    <source>
        <dbReference type="SAM" id="MobiDB-lite"/>
    </source>
</evidence>
<dbReference type="InterPro" id="IPR009057">
    <property type="entry name" value="Homeodomain-like_sf"/>
</dbReference>
<proteinExistence type="predicted"/>
<evidence type="ECO:0000256" key="1">
    <source>
        <dbReference type="ARBA" id="ARBA00004123"/>
    </source>
</evidence>
<keyword evidence="7" id="KW-1185">Reference proteome</keyword>
<dbReference type="SMART" id="SM00389">
    <property type="entry name" value="HOX"/>
    <property type="match status" value="2"/>
</dbReference>
<dbReference type="Proteomes" id="UP000008068">
    <property type="component" value="Unassembled WGS sequence"/>
</dbReference>
<dbReference type="Pfam" id="PF00046">
    <property type="entry name" value="Homeodomain"/>
    <property type="match status" value="1"/>
</dbReference>
<gene>
    <name evidence="6" type="ORF">CAEBREN_01283</name>
</gene>
<dbReference type="Gene3D" id="1.10.10.60">
    <property type="entry name" value="Homeodomain-like"/>
    <property type="match status" value="1"/>
</dbReference>
<dbReference type="GO" id="GO:0005634">
    <property type="term" value="C:nucleus"/>
    <property type="evidence" value="ECO:0007669"/>
    <property type="project" value="UniProtKB-SubCell"/>
</dbReference>
<evidence type="ECO:0000256" key="2">
    <source>
        <dbReference type="PROSITE-ProRule" id="PRU00108"/>
    </source>
</evidence>
<dbReference type="eggNOG" id="ENOG502TKAS">
    <property type="taxonomic scope" value="Eukaryota"/>
</dbReference>
<evidence type="ECO:0000256" key="3">
    <source>
        <dbReference type="RuleBase" id="RU000682"/>
    </source>
</evidence>
<dbReference type="CDD" id="cd00086">
    <property type="entry name" value="homeodomain"/>
    <property type="match status" value="1"/>
</dbReference>
<feature type="domain" description="Homeobox" evidence="5">
    <location>
        <begin position="95"/>
        <end position="151"/>
    </location>
</feature>
<feature type="DNA-binding region" description="Homeobox" evidence="2">
    <location>
        <begin position="97"/>
        <end position="152"/>
    </location>
</feature>
<organism evidence="7">
    <name type="scientific">Caenorhabditis brenneri</name>
    <name type="common">Nematode worm</name>
    <dbReference type="NCBI Taxonomy" id="135651"/>
    <lineage>
        <taxon>Eukaryota</taxon>
        <taxon>Metazoa</taxon>
        <taxon>Ecdysozoa</taxon>
        <taxon>Nematoda</taxon>
        <taxon>Chromadorea</taxon>
        <taxon>Rhabditida</taxon>
        <taxon>Rhabditina</taxon>
        <taxon>Rhabditomorpha</taxon>
        <taxon>Rhabditoidea</taxon>
        <taxon>Rhabditidae</taxon>
        <taxon>Peloderinae</taxon>
        <taxon>Caenorhabditis</taxon>
    </lineage>
</organism>
<protein>
    <recommendedName>
        <fullName evidence="5">Homeobox domain-containing protein</fullName>
    </recommendedName>
</protein>
<comment type="subcellular location">
    <subcellularLocation>
        <location evidence="1 2 3">Nucleus</location>
    </subcellularLocation>
</comment>
<dbReference type="AlphaFoldDB" id="G0PI77"/>
<dbReference type="OrthoDB" id="10623758at2759"/>
<evidence type="ECO:0000313" key="6">
    <source>
        <dbReference type="EMBL" id="EGT57410.1"/>
    </source>
</evidence>
<keyword evidence="2 3" id="KW-0539">Nucleus</keyword>
<keyword evidence="2 3" id="KW-0371">Homeobox</keyword>
<dbReference type="GO" id="GO:0003677">
    <property type="term" value="F:DNA binding"/>
    <property type="evidence" value="ECO:0007669"/>
    <property type="project" value="UniProtKB-UniRule"/>
</dbReference>